<feature type="compositionally biased region" description="Basic and acidic residues" evidence="1">
    <location>
        <begin position="50"/>
        <end position="60"/>
    </location>
</feature>
<feature type="region of interest" description="Disordered" evidence="1">
    <location>
        <begin position="50"/>
        <end position="72"/>
    </location>
</feature>
<protein>
    <submittedName>
        <fullName evidence="2">Uncharacterized protein</fullName>
    </submittedName>
</protein>
<reference evidence="2" key="2">
    <citation type="submission" date="2025-09" db="UniProtKB">
        <authorList>
            <consortium name="Ensembl"/>
        </authorList>
    </citation>
    <scope>IDENTIFICATION</scope>
</reference>
<dbReference type="Pfam" id="PF15114">
    <property type="entry name" value="UPF0640"/>
    <property type="match status" value="1"/>
</dbReference>
<evidence type="ECO:0000313" key="2">
    <source>
        <dbReference type="Ensembl" id="ENSSDAP00000016563.1"/>
    </source>
</evidence>
<accession>A0A8C9PW70</accession>
<dbReference type="Proteomes" id="UP000694422">
    <property type="component" value="Unplaced"/>
</dbReference>
<dbReference type="Ensembl" id="ENSSDAT00000018816.1">
    <property type="protein sequence ID" value="ENSSDAP00000016563.1"/>
    <property type="gene ID" value="ENSSDAG00000014995.1"/>
</dbReference>
<reference evidence="2" key="1">
    <citation type="submission" date="2025-08" db="UniProtKB">
        <authorList>
            <consortium name="Ensembl"/>
        </authorList>
    </citation>
    <scope>IDENTIFICATION</scope>
</reference>
<evidence type="ECO:0000256" key="1">
    <source>
        <dbReference type="SAM" id="MobiDB-lite"/>
    </source>
</evidence>
<evidence type="ECO:0000313" key="3">
    <source>
        <dbReference type="Proteomes" id="UP000694422"/>
    </source>
</evidence>
<proteinExistence type="predicted"/>
<feature type="region of interest" description="Disordered" evidence="1">
    <location>
        <begin position="1"/>
        <end position="20"/>
    </location>
</feature>
<dbReference type="InterPro" id="IPR028183">
    <property type="entry name" value="UQCC5"/>
</dbReference>
<organism evidence="2 3">
    <name type="scientific">Spermophilus dauricus</name>
    <name type="common">Daurian ground squirrel</name>
    <dbReference type="NCBI Taxonomy" id="99837"/>
    <lineage>
        <taxon>Eukaryota</taxon>
        <taxon>Metazoa</taxon>
        <taxon>Chordata</taxon>
        <taxon>Craniata</taxon>
        <taxon>Vertebrata</taxon>
        <taxon>Euteleostomi</taxon>
        <taxon>Mammalia</taxon>
        <taxon>Eutheria</taxon>
        <taxon>Euarchontoglires</taxon>
        <taxon>Glires</taxon>
        <taxon>Rodentia</taxon>
        <taxon>Sciuromorpha</taxon>
        <taxon>Sciuridae</taxon>
        <taxon>Xerinae</taxon>
        <taxon>Marmotini</taxon>
        <taxon>Spermophilus</taxon>
    </lineage>
</organism>
<keyword evidence="3" id="KW-1185">Reference proteome</keyword>
<name>A0A8C9PW70_SPEDA</name>
<dbReference type="PANTHER" id="PTHR35250">
    <property type="entry name" value="SMALL INTEGRAL MEMBRANE PROTEIN 4"/>
    <property type="match status" value="1"/>
</dbReference>
<dbReference type="AlphaFoldDB" id="A0A8C9PW70"/>
<sequence>YYGRSSWQHKTKKVPGGQSYLQGPGGTTEWIMINVRVGQETFYDVYRRKASERQHQKGLDDTSETELQQSIK</sequence>
<dbReference type="PANTHER" id="PTHR35250:SF1">
    <property type="entry name" value="UBIQUINOL-CYTOCHROME-C REDUCTASE COMPLEX ASSEMBLY FACTOR 5"/>
    <property type="match status" value="1"/>
</dbReference>